<name>A0AAE9MLW8_9FLAO</name>
<dbReference type="Proteomes" id="UP001056837">
    <property type="component" value="Chromosome"/>
</dbReference>
<organism evidence="1 2">
    <name type="scientific">Tenacibaculum mesophilum</name>
    <dbReference type="NCBI Taxonomy" id="104268"/>
    <lineage>
        <taxon>Bacteria</taxon>
        <taxon>Pseudomonadati</taxon>
        <taxon>Bacteroidota</taxon>
        <taxon>Flavobacteriia</taxon>
        <taxon>Flavobacteriales</taxon>
        <taxon>Flavobacteriaceae</taxon>
        <taxon>Tenacibaculum</taxon>
    </lineage>
</organism>
<dbReference type="AlphaFoldDB" id="A0AAE9MLW8"/>
<proteinExistence type="predicted"/>
<dbReference type="RefSeq" id="WP_253680566.1">
    <property type="nucleotide sequence ID" value="NZ_CP050861.1"/>
</dbReference>
<sequence>MKFQKIIILFLVVLTGCVTGKEIISVKKVPSAKRIVLSYDKVDNKFLRIQIPIKFELKSKYKNDIYIYSVSYKYASNKKGLVSPYYETVNNIDVKQSFSLKKEIKYETTYFFSIYSQHLINNDSLSQLKLSRYKI</sequence>
<gene>
    <name evidence="1" type="ORF">HER15_04555</name>
</gene>
<evidence type="ECO:0008006" key="3">
    <source>
        <dbReference type="Google" id="ProtNLM"/>
    </source>
</evidence>
<dbReference type="EMBL" id="CP050861">
    <property type="protein sequence ID" value="UTD14796.1"/>
    <property type="molecule type" value="Genomic_DNA"/>
</dbReference>
<evidence type="ECO:0000313" key="1">
    <source>
        <dbReference type="EMBL" id="UTD14796.1"/>
    </source>
</evidence>
<protein>
    <recommendedName>
        <fullName evidence="3">Lipoprotein</fullName>
    </recommendedName>
</protein>
<dbReference type="PROSITE" id="PS51257">
    <property type="entry name" value="PROKAR_LIPOPROTEIN"/>
    <property type="match status" value="1"/>
</dbReference>
<evidence type="ECO:0000313" key="2">
    <source>
        <dbReference type="Proteomes" id="UP001056837"/>
    </source>
</evidence>
<reference evidence="1" key="1">
    <citation type="submission" date="2020-04" db="EMBL/GenBank/DDBJ databases">
        <title>Tenacibaculum mesophilum bac2.</title>
        <authorList>
            <person name="Li M."/>
        </authorList>
    </citation>
    <scope>NUCLEOTIDE SEQUENCE</scope>
    <source>
        <strain evidence="1">Bac2</strain>
    </source>
</reference>
<accession>A0AAE9MLW8</accession>